<evidence type="ECO:0000313" key="2">
    <source>
        <dbReference type="Proteomes" id="UP000294292"/>
    </source>
</evidence>
<dbReference type="KEGG" id="panc:E2636_13750"/>
<reference evidence="1 2" key="1">
    <citation type="submission" date="2019-03" db="EMBL/GenBank/DDBJ databases">
        <title>Complete genome sequence of Paenisporosarcina antarctica CGMCC 1.6503T.</title>
        <authorList>
            <person name="Rong J.-C."/>
            <person name="Chi N.-Y."/>
            <person name="Zhang Q.-F."/>
        </authorList>
    </citation>
    <scope>NUCLEOTIDE SEQUENCE [LARGE SCALE GENOMIC DNA]</scope>
    <source>
        <strain evidence="1 2">CGMCC 1.6503</strain>
    </source>
</reference>
<protein>
    <submittedName>
        <fullName evidence="1">YwgA family protein</fullName>
    </submittedName>
</protein>
<accession>A0A4P7A2I1</accession>
<gene>
    <name evidence="1" type="ORF">E2636_13750</name>
</gene>
<proteinExistence type="predicted"/>
<sequence length="168" mass="19712">MLEGHAKIVQFITLAGEVTGRKKLQKMVYIAKKMNFPFQEKYQFHMYGPYSEELTLRVEELCNMAFLSEKMEDKGSYVQYTYACTEEGRQFLSTMENTNMKLDQCIERLNEKSSRFLEMVSTLLYFDHIERLAQVEKLHVIKGKLKFSEKEVEEAFAFIDELQTAGVN</sequence>
<name>A0A4P7A2I1_9BACL</name>
<dbReference type="OrthoDB" id="5507947at2"/>
<dbReference type="Proteomes" id="UP000294292">
    <property type="component" value="Chromosome"/>
</dbReference>
<dbReference type="AlphaFoldDB" id="A0A4P7A2I1"/>
<dbReference type="EMBL" id="CP038015">
    <property type="protein sequence ID" value="QBP42146.1"/>
    <property type="molecule type" value="Genomic_DNA"/>
</dbReference>
<organism evidence="1 2">
    <name type="scientific">Paenisporosarcina antarctica</name>
    <dbReference type="NCBI Taxonomy" id="417367"/>
    <lineage>
        <taxon>Bacteria</taxon>
        <taxon>Bacillati</taxon>
        <taxon>Bacillota</taxon>
        <taxon>Bacilli</taxon>
        <taxon>Bacillales</taxon>
        <taxon>Caryophanaceae</taxon>
        <taxon>Paenisporosarcina</taxon>
    </lineage>
</organism>
<evidence type="ECO:0000313" key="1">
    <source>
        <dbReference type="EMBL" id="QBP42146.1"/>
    </source>
</evidence>
<dbReference type="RefSeq" id="WP_134210704.1">
    <property type="nucleotide sequence ID" value="NZ_CP038015.1"/>
</dbReference>
<keyword evidence="2" id="KW-1185">Reference proteome</keyword>